<evidence type="ECO:0000313" key="2">
    <source>
        <dbReference type="Proteomes" id="UP000199476"/>
    </source>
</evidence>
<dbReference type="STRING" id="321763.SAMN04488692_1143"/>
<dbReference type="InterPro" id="IPR015231">
    <property type="entry name" value="DUF1934"/>
</dbReference>
<dbReference type="InterPro" id="IPR012674">
    <property type="entry name" value="Calycin"/>
</dbReference>
<dbReference type="RefSeq" id="WP_089760583.1">
    <property type="nucleotide sequence ID" value="NZ_FNGO01000014.1"/>
</dbReference>
<keyword evidence="2" id="KW-1185">Reference proteome</keyword>
<name>A0A1G9PQZ5_9FIRM</name>
<dbReference type="SUPFAM" id="SSF50814">
    <property type="entry name" value="Lipocalins"/>
    <property type="match status" value="1"/>
</dbReference>
<accession>A0A1G9PQZ5</accession>
<evidence type="ECO:0000313" key="1">
    <source>
        <dbReference type="EMBL" id="SDM01248.1"/>
    </source>
</evidence>
<dbReference type="Pfam" id="PF09148">
    <property type="entry name" value="DUF1934"/>
    <property type="match status" value="1"/>
</dbReference>
<reference evidence="1 2" key="1">
    <citation type="submission" date="2016-10" db="EMBL/GenBank/DDBJ databases">
        <authorList>
            <person name="de Groot N.N."/>
        </authorList>
    </citation>
    <scope>NUCLEOTIDE SEQUENCE [LARGE SCALE GENOMIC DNA]</scope>
    <source>
        <strain evidence="1 2">SLAS-1</strain>
    </source>
</reference>
<dbReference type="OrthoDB" id="1680906at2"/>
<dbReference type="AlphaFoldDB" id="A0A1G9PQZ5"/>
<dbReference type="Proteomes" id="UP000199476">
    <property type="component" value="Unassembled WGS sequence"/>
</dbReference>
<dbReference type="EMBL" id="FNGO01000014">
    <property type="protein sequence ID" value="SDM01248.1"/>
    <property type="molecule type" value="Genomic_DNA"/>
</dbReference>
<proteinExistence type="predicted"/>
<protein>
    <submittedName>
        <fullName evidence="1">Uncharacterized beta-barrel protein YwiB, DUF1934 family</fullName>
    </submittedName>
</protein>
<dbReference type="Gene3D" id="2.40.128.20">
    <property type="match status" value="1"/>
</dbReference>
<gene>
    <name evidence="1" type="ORF">SAMN04488692_1143</name>
</gene>
<organism evidence="1 2">
    <name type="scientific">Halarsenatibacter silvermanii</name>
    <dbReference type="NCBI Taxonomy" id="321763"/>
    <lineage>
        <taxon>Bacteria</taxon>
        <taxon>Bacillati</taxon>
        <taxon>Bacillota</taxon>
        <taxon>Clostridia</taxon>
        <taxon>Halanaerobiales</taxon>
        <taxon>Halarsenatibacteraceae</taxon>
        <taxon>Halarsenatibacter</taxon>
    </lineage>
</organism>
<sequence>MSRKEVQLEILNRQEISKGGQEELEFECEGLMYVKRGSIYLLYNETGEGLSGARTTLKFNPQEERVLIQRKGSGGLKQKFIEGQTHCSFYKTGQGKLEMKTKTVSLNIITRESADEIIGGELQICYRLYLGSSYFSTNDLKIKFELLDEEISHED</sequence>